<reference evidence="3" key="2">
    <citation type="submission" date="2022-01" db="EMBL/GenBank/DDBJ databases">
        <authorList>
            <person name="Yamashiro T."/>
            <person name="Shiraishi A."/>
            <person name="Satake H."/>
            <person name="Nakayama K."/>
        </authorList>
    </citation>
    <scope>NUCLEOTIDE SEQUENCE</scope>
</reference>
<protein>
    <submittedName>
        <fullName evidence="3">Retrovirus-related pol polyprotein from transposon TNT 1-94</fullName>
    </submittedName>
</protein>
<comment type="caution">
    <text evidence="3">The sequence shown here is derived from an EMBL/GenBank/DDBJ whole genome shotgun (WGS) entry which is preliminary data.</text>
</comment>
<proteinExistence type="inferred from homology"/>
<evidence type="ECO:0000256" key="1">
    <source>
        <dbReference type="ARBA" id="ARBA00007160"/>
    </source>
</evidence>
<name>A0ABQ5EJT4_9ASTR</name>
<organism evidence="3 4">
    <name type="scientific">Tanacetum coccineum</name>
    <dbReference type="NCBI Taxonomy" id="301880"/>
    <lineage>
        <taxon>Eukaryota</taxon>
        <taxon>Viridiplantae</taxon>
        <taxon>Streptophyta</taxon>
        <taxon>Embryophyta</taxon>
        <taxon>Tracheophyta</taxon>
        <taxon>Spermatophyta</taxon>
        <taxon>Magnoliopsida</taxon>
        <taxon>eudicotyledons</taxon>
        <taxon>Gunneridae</taxon>
        <taxon>Pentapetalae</taxon>
        <taxon>asterids</taxon>
        <taxon>campanulids</taxon>
        <taxon>Asterales</taxon>
        <taxon>Asteraceae</taxon>
        <taxon>Asteroideae</taxon>
        <taxon>Anthemideae</taxon>
        <taxon>Anthemidinae</taxon>
        <taxon>Tanacetum</taxon>
    </lineage>
</organism>
<evidence type="ECO:0000313" key="4">
    <source>
        <dbReference type="Proteomes" id="UP001151760"/>
    </source>
</evidence>
<accession>A0ABQ5EJT4</accession>
<evidence type="ECO:0000313" key="3">
    <source>
        <dbReference type="EMBL" id="GJT51175.1"/>
    </source>
</evidence>
<reference evidence="3" key="1">
    <citation type="journal article" date="2022" name="Int. J. Mol. Sci.">
        <title>Draft Genome of Tanacetum Coccineum: Genomic Comparison of Closely Related Tanacetum-Family Plants.</title>
        <authorList>
            <person name="Yamashiro T."/>
            <person name="Shiraishi A."/>
            <person name="Nakayama K."/>
            <person name="Satake H."/>
        </authorList>
    </citation>
    <scope>NUCLEOTIDE SEQUENCE</scope>
</reference>
<dbReference type="PANTHER" id="PTHR33801">
    <property type="entry name" value="ABSCISIC STRESS-RIPENING PROTEIN 5"/>
    <property type="match status" value="1"/>
</dbReference>
<dbReference type="Proteomes" id="UP001151760">
    <property type="component" value="Unassembled WGS sequence"/>
</dbReference>
<dbReference type="Pfam" id="PF02496">
    <property type="entry name" value="ABA_WDS"/>
    <property type="match status" value="1"/>
</dbReference>
<dbReference type="InterPro" id="IPR003496">
    <property type="entry name" value="ABA_WDS"/>
</dbReference>
<gene>
    <name evidence="3" type="ORF">Tco_0977332</name>
</gene>
<keyword evidence="4" id="KW-1185">Reference proteome</keyword>
<feature type="compositionally biased region" description="Polar residues" evidence="2">
    <location>
        <begin position="62"/>
        <end position="77"/>
    </location>
</feature>
<sequence length="496" mass="56339">MNHEAKKDPEHTQRHKLEEEIAAAIAVGAGGYAFHEKKKLKRKTMILGNPLFHNKNCRLNKLSGSHMSNPSTKSSDASPVKMEAPKELPKSSVDKQCLEIAKKELLLENDRLLQQIMSQDILLTMMNSMSLNDESVNMERKRNESCDKCFNLDAKLLKTQNAHNDLLKSYSQLEKHCISLELSIQLNQEIFQKDESCDNKNALEFPEYFENNDLKAQPQDKDTTICMFELDLEPLDPRLLQNREAHINYLKYTQEQADILQKIVKQAKAKQPLDNELELAFNKKNRVVEPIPDVNVKHSLLNVNSELVCATCKKSMFDGVHDMCLLNFVENVNSRAKFAKKHKKQNIWKPTVHVFTEVGLKWKPTCRTFTIVGNSCPLTSITSANVVPPKKTTSHSVETQKPEIKVYIKKPKNVKNVGSSKKAKIVESKNANHSAPNHTWGSNATNIPSSSSLIITGCPECSLVYGLRRFKAYGREPITTRNFHQYNYPSIKLDAL</sequence>
<evidence type="ECO:0000256" key="2">
    <source>
        <dbReference type="SAM" id="MobiDB-lite"/>
    </source>
</evidence>
<comment type="similarity">
    <text evidence="1">Belongs to the abscisic acid and water stress-induced protein family.</text>
</comment>
<dbReference type="EMBL" id="BQNB010016384">
    <property type="protein sequence ID" value="GJT51175.1"/>
    <property type="molecule type" value="Genomic_DNA"/>
</dbReference>
<feature type="region of interest" description="Disordered" evidence="2">
    <location>
        <begin position="59"/>
        <end position="88"/>
    </location>
</feature>